<comment type="similarity">
    <text evidence="4">Belongs to the flavoredoxin family.</text>
</comment>
<feature type="domain" description="Flavin reductase like" evidence="5">
    <location>
        <begin position="22"/>
        <end position="175"/>
    </location>
</feature>
<keyword evidence="7" id="KW-1185">Reference proteome</keyword>
<evidence type="ECO:0000256" key="2">
    <source>
        <dbReference type="ARBA" id="ARBA00022630"/>
    </source>
</evidence>
<reference evidence="6 7" key="1">
    <citation type="submission" date="2018-03" db="EMBL/GenBank/DDBJ databases">
        <title>Genomic Encyclopedia of Archaeal and Bacterial Type Strains, Phase II (KMG-II): from individual species to whole genera.</title>
        <authorList>
            <person name="Goeker M."/>
        </authorList>
    </citation>
    <scope>NUCLEOTIDE SEQUENCE [LARGE SCALE GENOMIC DNA]</scope>
    <source>
        <strain evidence="6 7">DSM 28354</strain>
    </source>
</reference>
<dbReference type="SUPFAM" id="SSF50475">
    <property type="entry name" value="FMN-binding split barrel"/>
    <property type="match status" value="1"/>
</dbReference>
<name>A0A2T0T839_9BACT</name>
<dbReference type="GO" id="GO:0010181">
    <property type="term" value="F:FMN binding"/>
    <property type="evidence" value="ECO:0007669"/>
    <property type="project" value="InterPro"/>
</dbReference>
<evidence type="ECO:0000313" key="7">
    <source>
        <dbReference type="Proteomes" id="UP000238375"/>
    </source>
</evidence>
<dbReference type="SMART" id="SM00903">
    <property type="entry name" value="Flavin_Reduct"/>
    <property type="match status" value="1"/>
</dbReference>
<dbReference type="Pfam" id="PF01613">
    <property type="entry name" value="Flavin_Reduct"/>
    <property type="match status" value="1"/>
</dbReference>
<dbReference type="PANTHER" id="PTHR33798">
    <property type="entry name" value="FLAVOPROTEIN OXYGENASE"/>
    <property type="match status" value="1"/>
</dbReference>
<evidence type="ECO:0000256" key="4">
    <source>
        <dbReference type="ARBA" id="ARBA00038054"/>
    </source>
</evidence>
<comment type="caution">
    <text evidence="6">The sequence shown here is derived from an EMBL/GenBank/DDBJ whole genome shotgun (WGS) entry which is preliminary data.</text>
</comment>
<keyword evidence="2" id="KW-0285">Flavoprotein</keyword>
<dbReference type="InterPro" id="IPR002563">
    <property type="entry name" value="Flavin_Rdtase-like_dom"/>
</dbReference>
<comment type="cofactor">
    <cofactor evidence="1">
        <name>FMN</name>
        <dbReference type="ChEBI" id="CHEBI:58210"/>
    </cofactor>
</comment>
<dbReference type="Gene3D" id="2.30.110.10">
    <property type="entry name" value="Electron Transport, Fmn-binding Protein, Chain A"/>
    <property type="match status" value="1"/>
</dbReference>
<evidence type="ECO:0000313" key="6">
    <source>
        <dbReference type="EMBL" id="PRY41822.1"/>
    </source>
</evidence>
<evidence type="ECO:0000256" key="3">
    <source>
        <dbReference type="ARBA" id="ARBA00022643"/>
    </source>
</evidence>
<dbReference type="AlphaFoldDB" id="A0A2T0T839"/>
<accession>A0A2T0T839</accession>
<dbReference type="PANTHER" id="PTHR33798:SF5">
    <property type="entry name" value="FLAVIN REDUCTASE LIKE DOMAIN-CONTAINING PROTEIN"/>
    <property type="match status" value="1"/>
</dbReference>
<dbReference type="InterPro" id="IPR012349">
    <property type="entry name" value="Split_barrel_FMN-bd"/>
</dbReference>
<dbReference type="RefSeq" id="WP_106137036.1">
    <property type="nucleotide sequence ID" value="NZ_PVTE01000005.1"/>
</dbReference>
<protein>
    <submittedName>
        <fullName evidence="6">Flavin reductase (DIM6/NTAB) family NADH-FMN oxidoreductase RutF</fullName>
    </submittedName>
</protein>
<proteinExistence type="inferred from homology"/>
<dbReference type="EMBL" id="PVTE01000005">
    <property type="protein sequence ID" value="PRY41822.1"/>
    <property type="molecule type" value="Genomic_DNA"/>
</dbReference>
<organism evidence="6 7">
    <name type="scientific">Spirosoma oryzae</name>
    <dbReference type="NCBI Taxonomy" id="1469603"/>
    <lineage>
        <taxon>Bacteria</taxon>
        <taxon>Pseudomonadati</taxon>
        <taxon>Bacteroidota</taxon>
        <taxon>Cytophagia</taxon>
        <taxon>Cytophagales</taxon>
        <taxon>Cytophagaceae</taxon>
        <taxon>Spirosoma</taxon>
    </lineage>
</organism>
<evidence type="ECO:0000259" key="5">
    <source>
        <dbReference type="SMART" id="SM00903"/>
    </source>
</evidence>
<evidence type="ECO:0000256" key="1">
    <source>
        <dbReference type="ARBA" id="ARBA00001917"/>
    </source>
</evidence>
<dbReference type="OrthoDB" id="9794638at2"/>
<dbReference type="Proteomes" id="UP000238375">
    <property type="component" value="Unassembled WGS sequence"/>
</dbReference>
<keyword evidence="3" id="KW-0288">FMN</keyword>
<sequence length="293" mass="31667">MKTIDPANVPAPDFYKLLTATIGPRPIAFASTVDAAGRVNLSPFSFFNVFGSNPPTLILSTAVTRQGTQKHTLQNVREVAEITISVVSYSMVEQMSLASAEFDKGVNEFVKAGFTERPSEVVRPPGVAEAPASFECVVKQIIETGTEPGAGNLLICEVVRGHFRDDIFDSKGVIDPHCVDLIGRLGGDWYCRASGDALFSLARPQVGIGVDQIPDAIRTSNILTGNDLGKLGSFKALPSNEAVQHYRQSGVLNGMFAEARHGCQYLPDLLHVRAKQLLAENKVEEAWLTLLQA</sequence>
<dbReference type="GO" id="GO:0016646">
    <property type="term" value="F:oxidoreductase activity, acting on the CH-NH group of donors, NAD or NADP as acceptor"/>
    <property type="evidence" value="ECO:0007669"/>
    <property type="project" value="UniProtKB-ARBA"/>
</dbReference>
<gene>
    <name evidence="6" type="ORF">CLV58_10521</name>
</gene>